<comment type="caution">
    <text evidence="9">The sequence shown here is derived from an EMBL/GenBank/DDBJ whole genome shotgun (WGS) entry which is preliminary data.</text>
</comment>
<dbReference type="InterPro" id="IPR003423">
    <property type="entry name" value="OMP_efflux"/>
</dbReference>
<dbReference type="Pfam" id="PF02321">
    <property type="entry name" value="OEP"/>
    <property type="match status" value="2"/>
</dbReference>
<evidence type="ECO:0000256" key="4">
    <source>
        <dbReference type="ARBA" id="ARBA00022452"/>
    </source>
</evidence>
<keyword evidence="8" id="KW-0732">Signal</keyword>
<protein>
    <submittedName>
        <fullName evidence="9">TolC family protein</fullName>
    </submittedName>
</protein>
<dbReference type="RefSeq" id="WP_377507107.1">
    <property type="nucleotide sequence ID" value="NZ_JBHULU010000015.1"/>
</dbReference>
<keyword evidence="10" id="KW-1185">Reference proteome</keyword>
<organism evidence="9 10">
    <name type="scientific">Pontibacter locisalis</name>
    <dbReference type="NCBI Taxonomy" id="1719035"/>
    <lineage>
        <taxon>Bacteria</taxon>
        <taxon>Pseudomonadati</taxon>
        <taxon>Bacteroidota</taxon>
        <taxon>Cytophagia</taxon>
        <taxon>Cytophagales</taxon>
        <taxon>Hymenobacteraceae</taxon>
        <taxon>Pontibacter</taxon>
    </lineage>
</organism>
<comment type="similarity">
    <text evidence="2">Belongs to the outer membrane factor (OMF) (TC 1.B.17) family.</text>
</comment>
<dbReference type="PANTHER" id="PTHR30026">
    <property type="entry name" value="OUTER MEMBRANE PROTEIN TOLC"/>
    <property type="match status" value="1"/>
</dbReference>
<keyword evidence="6" id="KW-0472">Membrane</keyword>
<evidence type="ECO:0000256" key="6">
    <source>
        <dbReference type="ARBA" id="ARBA00023136"/>
    </source>
</evidence>
<proteinExistence type="inferred from homology"/>
<evidence type="ECO:0000256" key="2">
    <source>
        <dbReference type="ARBA" id="ARBA00007613"/>
    </source>
</evidence>
<name>A0ABW5ILC3_9BACT</name>
<keyword evidence="4" id="KW-1134">Transmembrane beta strand</keyword>
<dbReference type="Proteomes" id="UP001597544">
    <property type="component" value="Unassembled WGS sequence"/>
</dbReference>
<feature type="chain" id="PRO_5046637093" evidence="8">
    <location>
        <begin position="25"/>
        <end position="448"/>
    </location>
</feature>
<accession>A0ABW5ILC3</accession>
<evidence type="ECO:0000256" key="5">
    <source>
        <dbReference type="ARBA" id="ARBA00022692"/>
    </source>
</evidence>
<dbReference type="EMBL" id="JBHULU010000015">
    <property type="protein sequence ID" value="MFD2514462.1"/>
    <property type="molecule type" value="Genomic_DNA"/>
</dbReference>
<reference evidence="10" key="1">
    <citation type="journal article" date="2019" name="Int. J. Syst. Evol. Microbiol.">
        <title>The Global Catalogue of Microorganisms (GCM) 10K type strain sequencing project: providing services to taxonomists for standard genome sequencing and annotation.</title>
        <authorList>
            <consortium name="The Broad Institute Genomics Platform"/>
            <consortium name="The Broad Institute Genome Sequencing Center for Infectious Disease"/>
            <person name="Wu L."/>
            <person name="Ma J."/>
        </authorList>
    </citation>
    <scope>NUCLEOTIDE SEQUENCE [LARGE SCALE GENOMIC DNA]</scope>
    <source>
        <strain evidence="10">KCTC 42498</strain>
    </source>
</reference>
<dbReference type="SUPFAM" id="SSF56954">
    <property type="entry name" value="Outer membrane efflux proteins (OEP)"/>
    <property type="match status" value="1"/>
</dbReference>
<keyword evidence="5" id="KW-0812">Transmembrane</keyword>
<dbReference type="InterPro" id="IPR051906">
    <property type="entry name" value="TolC-like"/>
</dbReference>
<evidence type="ECO:0000256" key="7">
    <source>
        <dbReference type="ARBA" id="ARBA00023237"/>
    </source>
</evidence>
<keyword evidence="7" id="KW-0998">Cell outer membrane</keyword>
<evidence type="ECO:0000256" key="1">
    <source>
        <dbReference type="ARBA" id="ARBA00004442"/>
    </source>
</evidence>
<feature type="signal peptide" evidence="8">
    <location>
        <begin position="1"/>
        <end position="24"/>
    </location>
</feature>
<evidence type="ECO:0000313" key="9">
    <source>
        <dbReference type="EMBL" id="MFD2514462.1"/>
    </source>
</evidence>
<gene>
    <name evidence="9" type="ORF">ACFSRY_11335</name>
</gene>
<dbReference type="Gene3D" id="1.20.1600.10">
    <property type="entry name" value="Outer membrane efflux proteins (OEP)"/>
    <property type="match status" value="1"/>
</dbReference>
<evidence type="ECO:0000256" key="3">
    <source>
        <dbReference type="ARBA" id="ARBA00022448"/>
    </source>
</evidence>
<dbReference type="PANTHER" id="PTHR30026:SF20">
    <property type="entry name" value="OUTER MEMBRANE PROTEIN TOLC"/>
    <property type="match status" value="1"/>
</dbReference>
<comment type="subcellular location">
    <subcellularLocation>
        <location evidence="1">Cell outer membrane</location>
    </subcellularLocation>
</comment>
<keyword evidence="3" id="KW-0813">Transport</keyword>
<evidence type="ECO:0000313" key="10">
    <source>
        <dbReference type="Proteomes" id="UP001597544"/>
    </source>
</evidence>
<sequence>MSPLKTAVLLLTAVALLLPEKAFSQDKLTLEEAIRIGLEQNYAIRIADKQEDIAENNVTLGNAGFLPTADGRVSRDFTNNNIRNQFENNPPREVDNSKTNVTNASVLLNWTVFDGGRMFIEYNRLQALEKSGKLFTKAIVENTVADISDAYYEVVRQARKIKAIEDAITISEQRLKMTQEQYNVGVSPKVEILRAQVDFNADKSELLLQKEALRNAKIDLNQLLGRNPNIDFDPIDSIVVDKTISIALEEATLLAANPDLQRIQLQRDLAIYDLRAARAQRLPVIGLAGSYGYNRALQDPVIFGNTVGTNESERIGFNYGVVLSVPLFNGFNISRQVQNSRIAIETSTLEFQQEQNRLEAELARAYSQYVNRLELLDLEETNQVLAQQNAEIALERYRLGLLTAIELREAQRNQLVAENRLIDIRYQAKTAEIELKRLSSSLLQDSQL</sequence>
<evidence type="ECO:0000256" key="8">
    <source>
        <dbReference type="SAM" id="SignalP"/>
    </source>
</evidence>